<dbReference type="Gene3D" id="1.25.40.10">
    <property type="entry name" value="Tetratricopeptide repeat domain"/>
    <property type="match status" value="1"/>
</dbReference>
<proteinExistence type="predicted"/>
<name>A0A6N4E7J0_9GAMM</name>
<gene>
    <name evidence="1" type="ORF">C3L24_00130</name>
</gene>
<dbReference type="EMBL" id="PQCO01000014">
    <property type="protein sequence ID" value="PUE05787.1"/>
    <property type="molecule type" value="Genomic_DNA"/>
</dbReference>
<comment type="caution">
    <text evidence="1">The sequence shown here is derived from an EMBL/GenBank/DDBJ whole genome shotgun (WGS) entry which is preliminary data.</text>
</comment>
<protein>
    <submittedName>
        <fullName evidence="1">Uncharacterized protein</fullName>
    </submittedName>
</protein>
<evidence type="ECO:0000313" key="1">
    <source>
        <dbReference type="EMBL" id="PUE05787.1"/>
    </source>
</evidence>
<dbReference type="AlphaFoldDB" id="A0A6N4E7J0"/>
<evidence type="ECO:0000313" key="2">
    <source>
        <dbReference type="Proteomes" id="UP000250928"/>
    </source>
</evidence>
<sequence>MLLGISALDSGHLSEGVFALERLLRQHPAQDPARLQLGRGYYLLEQDRRARHEFEQILSHDPEQALRLSAERFIKALDRRAGRYRRSLNAWLAAGLGHHSNLNAGPESTLFPPYTLPASARAQESPFALAAGGIGFAQLLAPRTQLLLLADLEQREYTDSPLDSTRLNLRAGLDLQRGANDASLYLQGREQWIDGDAYRRYRGAGIDLHHRLSPATRLSAWLQGGEISYPGQPLLDTTLTTLRIGASHRLPGHGSPLLFGSLYAGEEEADLGSPAARAAAERDLRGVRAGVQLAPSGAFDLYAVLGYEESRYGAPDLLYSVVREDELTTLRLGGRWHLDRQWSLRGELLHTDNDSNLRMKAYRGTEASLRVRYDFR</sequence>
<organism evidence="1 2">
    <name type="scientific">Candidatus Sedimenticola endophacoides</name>
    <dbReference type="NCBI Taxonomy" id="2548426"/>
    <lineage>
        <taxon>Bacteria</taxon>
        <taxon>Pseudomonadati</taxon>
        <taxon>Pseudomonadota</taxon>
        <taxon>Gammaproteobacteria</taxon>
        <taxon>Chromatiales</taxon>
        <taxon>Sedimenticolaceae</taxon>
        <taxon>Sedimenticola</taxon>
    </lineage>
</organism>
<dbReference type="SUPFAM" id="SSF56935">
    <property type="entry name" value="Porins"/>
    <property type="match status" value="1"/>
</dbReference>
<dbReference type="Proteomes" id="UP000250928">
    <property type="component" value="Unassembled WGS sequence"/>
</dbReference>
<dbReference type="SUPFAM" id="SSF48452">
    <property type="entry name" value="TPR-like"/>
    <property type="match status" value="1"/>
</dbReference>
<dbReference type="InterPro" id="IPR011990">
    <property type="entry name" value="TPR-like_helical_dom_sf"/>
</dbReference>
<accession>A0A6N4E7J0</accession>
<reference evidence="1 2" key="1">
    <citation type="submission" date="2018-01" db="EMBL/GenBank/DDBJ databases">
        <title>Novel co-symbiosis in the lucinid bivalve Phacoides pectinatus.</title>
        <authorList>
            <person name="Lim S.J."/>
            <person name="Davis B.G."/>
            <person name="Gill D.E."/>
            <person name="Engel A.S."/>
            <person name="Anderson L.C."/>
            <person name="Campbell B.J."/>
        </authorList>
    </citation>
    <scope>NUCLEOTIDE SEQUENCE [LARGE SCALE GENOMIC DNA]</scope>
    <source>
        <strain evidence="1">N3_P5</strain>
    </source>
</reference>